<evidence type="ECO:0000313" key="1">
    <source>
        <dbReference type="EMBL" id="KOG00161.1"/>
    </source>
</evidence>
<reference evidence="1" key="1">
    <citation type="submission" date="2015-07" db="EMBL/GenBank/DDBJ databases">
        <title>MeaNS - Measles Nucleotide Surveillance Program.</title>
        <authorList>
            <person name="Tran T."/>
            <person name="Druce J."/>
        </authorList>
    </citation>
    <scope>NUCLEOTIDE SEQUENCE</scope>
    <source>
        <strain evidence="1">UCB-OBI-ISO-001</strain>
        <tissue evidence="1">Gonad</tissue>
    </source>
</reference>
<sequence length="233" mass="26147">MGFMWTGDPSSPIPLCVVCEIIAQKRKSHTIGENVMLPACKIIVSKMLEQNTLQEIENVPLSDTTGSRRIDDLSHDIEEVLHDKLKNSSFSIQVDESTDLTNSCHVVSVRFVNEENFLCCKELPETSKGINVVNILSSYQETRHLSWKDCVGICSDGAPSMVGSIKGFISLVKQENLDIISTHCFLYGEDLVSKSLGDELKKVFDNATKMVNFIKQRPVNSRMFKRLCESLEK</sequence>
<proteinExistence type="predicted"/>
<dbReference type="STRING" id="37653.A0A0L8IF98"/>
<dbReference type="AlphaFoldDB" id="A0A0L8IF98"/>
<dbReference type="PANTHER" id="PTHR45913">
    <property type="entry name" value="EPM2A-INTERACTING PROTEIN 1"/>
    <property type="match status" value="1"/>
</dbReference>
<name>A0A0L8IF98_OCTBM</name>
<gene>
    <name evidence="1" type="ORF">OCBIM_22007697mg</name>
</gene>
<dbReference type="OrthoDB" id="6140090at2759"/>
<accession>A0A0L8IF98</accession>
<protein>
    <submittedName>
        <fullName evidence="1">Uncharacterized protein</fullName>
    </submittedName>
</protein>
<organism evidence="1">
    <name type="scientific">Octopus bimaculoides</name>
    <name type="common">California two-spotted octopus</name>
    <dbReference type="NCBI Taxonomy" id="37653"/>
    <lineage>
        <taxon>Eukaryota</taxon>
        <taxon>Metazoa</taxon>
        <taxon>Spiralia</taxon>
        <taxon>Lophotrochozoa</taxon>
        <taxon>Mollusca</taxon>
        <taxon>Cephalopoda</taxon>
        <taxon>Coleoidea</taxon>
        <taxon>Octopodiformes</taxon>
        <taxon>Octopoda</taxon>
        <taxon>Incirrata</taxon>
        <taxon>Octopodidae</taxon>
        <taxon>Octopus</taxon>
    </lineage>
</organism>
<dbReference type="PANTHER" id="PTHR45913:SF19">
    <property type="entry name" value="LOW QUALITY PROTEIN: ZINC FINGER BED DOMAIN-CONTAINING PROTEIN 5-LIKE"/>
    <property type="match status" value="1"/>
</dbReference>
<dbReference type="EMBL" id="KQ415846">
    <property type="protein sequence ID" value="KOG00161.1"/>
    <property type="molecule type" value="Genomic_DNA"/>
</dbReference>